<gene>
    <name evidence="1" type="ORF">L1987_55053</name>
</gene>
<protein>
    <submittedName>
        <fullName evidence="1">Uncharacterized protein</fullName>
    </submittedName>
</protein>
<dbReference type="Proteomes" id="UP001056120">
    <property type="component" value="Linkage Group LG18"/>
</dbReference>
<reference evidence="2" key="1">
    <citation type="journal article" date="2022" name="Mol. Ecol. Resour.">
        <title>The genomes of chicory, endive, great burdock and yacon provide insights into Asteraceae palaeo-polyploidization history and plant inulin production.</title>
        <authorList>
            <person name="Fan W."/>
            <person name="Wang S."/>
            <person name="Wang H."/>
            <person name="Wang A."/>
            <person name="Jiang F."/>
            <person name="Liu H."/>
            <person name="Zhao H."/>
            <person name="Xu D."/>
            <person name="Zhang Y."/>
        </authorList>
    </citation>
    <scope>NUCLEOTIDE SEQUENCE [LARGE SCALE GENOMIC DNA]</scope>
    <source>
        <strain evidence="2">cv. Yunnan</strain>
    </source>
</reference>
<evidence type="ECO:0000313" key="1">
    <source>
        <dbReference type="EMBL" id="KAI3755257.1"/>
    </source>
</evidence>
<comment type="caution">
    <text evidence="1">The sequence shown here is derived from an EMBL/GenBank/DDBJ whole genome shotgun (WGS) entry which is preliminary data.</text>
</comment>
<accession>A0ACB9E8X6</accession>
<proteinExistence type="predicted"/>
<keyword evidence="2" id="KW-1185">Reference proteome</keyword>
<name>A0ACB9E8X6_9ASTR</name>
<dbReference type="EMBL" id="CM042035">
    <property type="protein sequence ID" value="KAI3755257.1"/>
    <property type="molecule type" value="Genomic_DNA"/>
</dbReference>
<sequence>MQRLKATLMMVAAQFSVAAFAISYKVAANEGMQMSVLITYRYVVGGILVFPLAFFLERNKRPKLTWTILYQAFISVIFGGPMAQNMYAKSLVLTSATFTAAFTNLIPPLTFIVAVLFRLEKVEIGRISGKAKVIGTLVGVGGAMILTFYKGNQLNIRSTHFNLLYGDQHMDEHMGATHKTSTYNHLFGSLLALAYSLSIALYYIFQSKLSVNYPCHYSNTFLYSVIGFIQSLVYGVITERSWSEWKLGSKIRIFSAIFQGVSSILALVLIMAAVHLQGPLFVSNFNPLVLVFVAIAGFLVLDEKLYVGSLLGSVIIIAGLYLVLWGKGKEFKRLSKPTPSDNSKDENAASNDIDTTSLEGVSETRTSCSVIVDEEDELPANSTR</sequence>
<reference evidence="1 2" key="2">
    <citation type="journal article" date="2022" name="Mol. Ecol. Resour.">
        <title>The genomes of chicory, endive, great burdock and yacon provide insights into Asteraceae paleo-polyploidization history and plant inulin production.</title>
        <authorList>
            <person name="Fan W."/>
            <person name="Wang S."/>
            <person name="Wang H."/>
            <person name="Wang A."/>
            <person name="Jiang F."/>
            <person name="Liu H."/>
            <person name="Zhao H."/>
            <person name="Xu D."/>
            <person name="Zhang Y."/>
        </authorList>
    </citation>
    <scope>NUCLEOTIDE SEQUENCE [LARGE SCALE GENOMIC DNA]</scope>
    <source>
        <strain evidence="2">cv. Yunnan</strain>
        <tissue evidence="1">Leaves</tissue>
    </source>
</reference>
<evidence type="ECO:0000313" key="2">
    <source>
        <dbReference type="Proteomes" id="UP001056120"/>
    </source>
</evidence>
<organism evidence="1 2">
    <name type="scientific">Smallanthus sonchifolius</name>
    <dbReference type="NCBI Taxonomy" id="185202"/>
    <lineage>
        <taxon>Eukaryota</taxon>
        <taxon>Viridiplantae</taxon>
        <taxon>Streptophyta</taxon>
        <taxon>Embryophyta</taxon>
        <taxon>Tracheophyta</taxon>
        <taxon>Spermatophyta</taxon>
        <taxon>Magnoliopsida</taxon>
        <taxon>eudicotyledons</taxon>
        <taxon>Gunneridae</taxon>
        <taxon>Pentapetalae</taxon>
        <taxon>asterids</taxon>
        <taxon>campanulids</taxon>
        <taxon>Asterales</taxon>
        <taxon>Asteraceae</taxon>
        <taxon>Asteroideae</taxon>
        <taxon>Heliantheae alliance</taxon>
        <taxon>Millerieae</taxon>
        <taxon>Smallanthus</taxon>
    </lineage>
</organism>